<evidence type="ECO:0000313" key="2">
    <source>
        <dbReference type="Proteomes" id="UP000516428"/>
    </source>
</evidence>
<dbReference type="RefSeq" id="WP_188342014.1">
    <property type="nucleotide sequence ID" value="NZ_CP061282.1"/>
</dbReference>
<geneLocation type="plasmid" evidence="1 2">
    <name>unnamed1</name>
</geneLocation>
<dbReference type="Proteomes" id="UP000516428">
    <property type="component" value="Plasmid unnamed1"/>
</dbReference>
<dbReference type="SFLD" id="SFLDG01129">
    <property type="entry name" value="C1.5:_HAD__Beta-PGM__Phosphata"/>
    <property type="match status" value="1"/>
</dbReference>
<keyword evidence="1" id="KW-0614">Plasmid</keyword>
<dbReference type="Gene3D" id="3.40.50.1000">
    <property type="entry name" value="HAD superfamily/HAD-like"/>
    <property type="match status" value="1"/>
</dbReference>
<proteinExistence type="predicted"/>
<dbReference type="InterPro" id="IPR023214">
    <property type="entry name" value="HAD_sf"/>
</dbReference>
<protein>
    <submittedName>
        <fullName evidence="1">HAD-IA family hydrolase</fullName>
    </submittedName>
</protein>
<dbReference type="Pfam" id="PF00702">
    <property type="entry name" value="Hydrolase"/>
    <property type="match status" value="1"/>
</dbReference>
<dbReference type="GO" id="GO:0016787">
    <property type="term" value="F:hydrolase activity"/>
    <property type="evidence" value="ECO:0007669"/>
    <property type="project" value="UniProtKB-KW"/>
</dbReference>
<reference evidence="1 2" key="1">
    <citation type="submission" date="2020-09" db="EMBL/GenBank/DDBJ databases">
        <title>A novel species.</title>
        <authorList>
            <person name="Gao J."/>
        </authorList>
    </citation>
    <scope>NUCLEOTIDE SEQUENCE [LARGE SCALE GENOMIC DNA]</scope>
    <source>
        <strain evidence="1 2">CRXT-Y-14</strain>
        <plasmid evidence="1 2">unnamed1</plasmid>
    </source>
</reference>
<dbReference type="PANTHER" id="PTHR46649:SF4">
    <property type="entry name" value="HALOACID DEHALOGENASE-LIKE HYDROLASE (HAD) SUPERFAMILY PROTEIN"/>
    <property type="match status" value="1"/>
</dbReference>
<dbReference type="PRINTS" id="PR00413">
    <property type="entry name" value="HADHALOGNASE"/>
</dbReference>
<dbReference type="InterPro" id="IPR036412">
    <property type="entry name" value="HAD-like_sf"/>
</dbReference>
<dbReference type="InterPro" id="IPR006439">
    <property type="entry name" value="HAD-SF_hydro_IA"/>
</dbReference>
<dbReference type="SUPFAM" id="SSF56784">
    <property type="entry name" value="HAD-like"/>
    <property type="match status" value="1"/>
</dbReference>
<dbReference type="NCBIfam" id="TIGR01549">
    <property type="entry name" value="HAD-SF-IA-v1"/>
    <property type="match status" value="1"/>
</dbReference>
<organism evidence="1 2">
    <name type="scientific">Streptomyces xanthii</name>
    <dbReference type="NCBI Taxonomy" id="2768069"/>
    <lineage>
        <taxon>Bacteria</taxon>
        <taxon>Bacillati</taxon>
        <taxon>Actinomycetota</taxon>
        <taxon>Actinomycetes</taxon>
        <taxon>Kitasatosporales</taxon>
        <taxon>Streptomycetaceae</taxon>
        <taxon>Streptomyces</taxon>
    </lineage>
</organism>
<gene>
    <name evidence="1" type="ORF">IAG42_37090</name>
</gene>
<sequence length="231" mass="25195">MPVKGCMFDFSGTLFHLESAEEWLTAVLAEARVSAAADEVRHWAGRLREVGAVPGGPAPRSVGPELERLWRERDLDADRHRQAYTGLLRATGLPWPELTDALYARHMTAPAWQPYPDTAEVLATLHGAGVDIAVVSNIGWDLRPVFRAHGLDRYVDAFVLSYEHGVQKPDPELFRTALDLLDLHGADTAMVGDDRVADAGAAAVGAAVHFVDAVPVTARPDALRRLLPVLR</sequence>
<keyword evidence="1" id="KW-0378">Hydrolase</keyword>
<dbReference type="PANTHER" id="PTHR46649">
    <property type="match status" value="1"/>
</dbReference>
<dbReference type="KEGG" id="sxn:IAG42_37090"/>
<dbReference type="SFLD" id="SFLDS00003">
    <property type="entry name" value="Haloacid_Dehalogenase"/>
    <property type="match status" value="1"/>
</dbReference>
<dbReference type="AlphaFoldDB" id="A0A7H1BKV4"/>
<name>A0A7H1BKV4_9ACTN</name>
<dbReference type="EMBL" id="CP061282">
    <property type="protein sequence ID" value="QNS09359.1"/>
    <property type="molecule type" value="Genomic_DNA"/>
</dbReference>
<keyword evidence="2" id="KW-1185">Reference proteome</keyword>
<accession>A0A7H1BKV4</accession>
<evidence type="ECO:0000313" key="1">
    <source>
        <dbReference type="EMBL" id="QNS09359.1"/>
    </source>
</evidence>